<accession>A0ABN6Z5S9</accession>
<dbReference type="Pfam" id="PF14289">
    <property type="entry name" value="DUF4369"/>
    <property type="match status" value="1"/>
</dbReference>
<dbReference type="RefSeq" id="WP_353330736.1">
    <property type="nucleotide sequence ID" value="NZ_AP028055.1"/>
</dbReference>
<dbReference type="SUPFAM" id="SSF52833">
    <property type="entry name" value="Thioredoxin-like"/>
    <property type="match status" value="1"/>
</dbReference>
<dbReference type="PROSITE" id="PS51352">
    <property type="entry name" value="THIOREDOXIN_2"/>
    <property type="match status" value="1"/>
</dbReference>
<dbReference type="InterPro" id="IPR036249">
    <property type="entry name" value="Thioredoxin-like_sf"/>
</dbReference>
<evidence type="ECO:0000256" key="1">
    <source>
        <dbReference type="ARBA" id="ARBA00004196"/>
    </source>
</evidence>
<proteinExistence type="predicted"/>
<name>A0ABN6Z5S9_9BACE</name>
<evidence type="ECO:0000256" key="3">
    <source>
        <dbReference type="ARBA" id="ARBA00023157"/>
    </source>
</evidence>
<dbReference type="InterPro" id="IPR050553">
    <property type="entry name" value="Thioredoxin_ResA/DsbE_sf"/>
</dbReference>
<evidence type="ECO:0000313" key="8">
    <source>
        <dbReference type="Proteomes" id="UP001496674"/>
    </source>
</evidence>
<keyword evidence="5" id="KW-0732">Signal</keyword>
<dbReference type="EMBL" id="AP028055">
    <property type="protein sequence ID" value="BEG99867.1"/>
    <property type="molecule type" value="Genomic_DNA"/>
</dbReference>
<dbReference type="PANTHER" id="PTHR42852">
    <property type="entry name" value="THIOL:DISULFIDE INTERCHANGE PROTEIN DSBE"/>
    <property type="match status" value="1"/>
</dbReference>
<evidence type="ECO:0000259" key="6">
    <source>
        <dbReference type="PROSITE" id="PS51352"/>
    </source>
</evidence>
<dbReference type="InterPro" id="IPR013766">
    <property type="entry name" value="Thioredoxin_domain"/>
</dbReference>
<sequence>MKYNKAIYAILLITTLFCNKTNAAPFQLKGRIANVKDSTIIELFYTTFKNNKWIKISNSAMILNGEFLFKGDIDETTAACLDYPNRIIPIYIEPAKMQLHIDGNNPYRYQLIGTTVEKENTELRKQLLPYWEFYYGYIDKAIDLSKKKTLFKDNATISDSLFSEMRNLTKMKDNNRRKMDSVWFDFASRHLSFQITPDLLNSISEDGFVGIDSIRSVYDNLPVQNKNSLMGKLALKQIEEHEYRDKVLKNTLVGAFPPDFIRKSISGKTVKLSDYKNKTYVLLDFWASWCVPCLKEMPKMKEIYKKYRDKGLNIIGVSLDRDRNSWSKAVQKNGLNIWPQVLSSVSTGKSTNSDFSIDNLSDLYNCDAVPFFVLIDRDGKVVAKWQYMGDAQLQELDKYLNTENKK</sequence>
<evidence type="ECO:0000256" key="2">
    <source>
        <dbReference type="ARBA" id="ARBA00022748"/>
    </source>
</evidence>
<evidence type="ECO:0000256" key="4">
    <source>
        <dbReference type="ARBA" id="ARBA00023284"/>
    </source>
</evidence>
<dbReference type="InterPro" id="IPR025380">
    <property type="entry name" value="DUF4369"/>
</dbReference>
<dbReference type="InterPro" id="IPR013740">
    <property type="entry name" value="Redoxin"/>
</dbReference>
<reference evidence="7 8" key="1">
    <citation type="submission" date="2023-04" db="EMBL/GenBank/DDBJ databases">
        <title>Draft genome sequence of acteroides sedimenti strain YN3PY1.</title>
        <authorList>
            <person name="Yoshida N."/>
        </authorList>
    </citation>
    <scope>NUCLEOTIDE SEQUENCE [LARGE SCALE GENOMIC DNA]</scope>
    <source>
        <strain evidence="7 8">YN3PY1</strain>
    </source>
</reference>
<dbReference type="PROSITE" id="PS00194">
    <property type="entry name" value="THIOREDOXIN_1"/>
    <property type="match status" value="1"/>
</dbReference>
<evidence type="ECO:0000256" key="5">
    <source>
        <dbReference type="SAM" id="SignalP"/>
    </source>
</evidence>
<protein>
    <submittedName>
        <fullName evidence="7">Thiol:disulfide interchange protein</fullName>
    </submittedName>
</protein>
<organism evidence="7 8">
    <name type="scientific">Bacteroides sedimenti</name>
    <dbReference type="NCBI Taxonomy" id="2136147"/>
    <lineage>
        <taxon>Bacteria</taxon>
        <taxon>Pseudomonadati</taxon>
        <taxon>Bacteroidota</taxon>
        <taxon>Bacteroidia</taxon>
        <taxon>Bacteroidales</taxon>
        <taxon>Bacteroidaceae</taxon>
        <taxon>Bacteroides</taxon>
    </lineage>
</organism>
<keyword evidence="8" id="KW-1185">Reference proteome</keyword>
<dbReference type="PANTHER" id="PTHR42852:SF6">
    <property type="entry name" value="THIOL:DISULFIDE INTERCHANGE PROTEIN DSBE"/>
    <property type="match status" value="1"/>
</dbReference>
<gene>
    <name evidence="7" type="ORF">BSYN_21320</name>
</gene>
<keyword evidence="3" id="KW-1015">Disulfide bond</keyword>
<dbReference type="CDD" id="cd02966">
    <property type="entry name" value="TlpA_like_family"/>
    <property type="match status" value="1"/>
</dbReference>
<dbReference type="InterPro" id="IPR017937">
    <property type="entry name" value="Thioredoxin_CS"/>
</dbReference>
<comment type="subcellular location">
    <subcellularLocation>
        <location evidence="1">Cell envelope</location>
    </subcellularLocation>
</comment>
<evidence type="ECO:0000313" key="7">
    <source>
        <dbReference type="EMBL" id="BEG99867.1"/>
    </source>
</evidence>
<feature type="domain" description="Thioredoxin" evidence="6">
    <location>
        <begin position="251"/>
        <end position="405"/>
    </location>
</feature>
<feature type="chain" id="PRO_5046687873" evidence="5">
    <location>
        <begin position="24"/>
        <end position="406"/>
    </location>
</feature>
<dbReference type="Gene3D" id="3.40.30.10">
    <property type="entry name" value="Glutaredoxin"/>
    <property type="match status" value="1"/>
</dbReference>
<keyword evidence="4" id="KW-0676">Redox-active center</keyword>
<keyword evidence="2" id="KW-0201">Cytochrome c-type biogenesis</keyword>
<dbReference type="Pfam" id="PF08534">
    <property type="entry name" value="Redoxin"/>
    <property type="match status" value="1"/>
</dbReference>
<feature type="signal peptide" evidence="5">
    <location>
        <begin position="1"/>
        <end position="23"/>
    </location>
</feature>
<dbReference type="Proteomes" id="UP001496674">
    <property type="component" value="Chromosome"/>
</dbReference>